<dbReference type="EMBL" id="VSIX01000021">
    <property type="protein sequence ID" value="TYB31914.1"/>
    <property type="molecule type" value="Genomic_DNA"/>
</dbReference>
<feature type="binding site" evidence="5">
    <location>
        <position position="40"/>
    </location>
    <ligand>
        <name>(2E)-4-hydroxy-3-methylbut-2-enyl diphosphate</name>
        <dbReference type="ChEBI" id="CHEBI:128753"/>
    </ligand>
</feature>
<sequence>MEVKVSRYAGFCFGVERALNLVKSAAKKKNKLYTFGPLIHNPQVVSNLEEKGVMVIENLSTVKPNSTVVIRSHGISKDYKNRLKEKDVNILDATCPFVKTAQKKAQYLYDQGYRVIIYGEKKHPEVKAILSYTNYKGVVVENINEFKIFDNVDRYGLVAQTTRSKKQFSKLAAKYVENSKECVIFNTICNATFDRQQDAIKIAKDVDFMIVVGGKNSANTTKLYKIVKEIKPATHVETADEIDIKRIKDYNRIGITAGASTPEYLLNDVINKIKKI</sequence>
<dbReference type="InterPro" id="IPR003451">
    <property type="entry name" value="LytB/IspH"/>
</dbReference>
<dbReference type="CDD" id="cd13944">
    <property type="entry name" value="lytB_ispH"/>
    <property type="match status" value="1"/>
</dbReference>
<feature type="binding site" evidence="5">
    <location>
        <position position="73"/>
    </location>
    <ligand>
        <name>(2E)-4-hydroxy-3-methylbut-2-enyl diphosphate</name>
        <dbReference type="ChEBI" id="CHEBI:128753"/>
    </ligand>
</feature>
<dbReference type="GO" id="GO:0016114">
    <property type="term" value="P:terpenoid biosynthetic process"/>
    <property type="evidence" value="ECO:0007669"/>
    <property type="project" value="UniProtKB-UniRule"/>
</dbReference>
<comment type="pathway">
    <text evidence="5">Isoprenoid biosynthesis; isopentenyl diphosphate biosynthesis via DXP pathway; isopentenyl diphosphate from 1-deoxy-D-xylulose 5-phosphate: step 6/6.</text>
</comment>
<feature type="binding site" evidence="5">
    <location>
        <position position="260"/>
    </location>
    <ligand>
        <name>(2E)-4-hydroxy-3-methylbut-2-enyl diphosphate</name>
        <dbReference type="ChEBI" id="CHEBI:128753"/>
    </ligand>
</feature>
<dbReference type="Pfam" id="PF02401">
    <property type="entry name" value="LYTB"/>
    <property type="match status" value="1"/>
</dbReference>
<feature type="binding site" evidence="5">
    <location>
        <position position="217"/>
    </location>
    <ligand>
        <name>(2E)-4-hydroxy-3-methylbut-2-enyl diphosphate</name>
        <dbReference type="ChEBI" id="CHEBI:128753"/>
    </ligand>
</feature>
<accession>A0A5D0MDU1</accession>
<feature type="active site" description="Proton donor" evidence="5">
    <location>
        <position position="125"/>
    </location>
</feature>
<comment type="similarity">
    <text evidence="5">Belongs to the IspH family.</text>
</comment>
<comment type="catalytic activity">
    <reaction evidence="5">
        <text>dimethylallyl diphosphate + 2 oxidized [2Fe-2S]-[ferredoxin] + H2O = (2E)-4-hydroxy-3-methylbut-2-enyl diphosphate + 2 reduced [2Fe-2S]-[ferredoxin] + 2 H(+)</text>
        <dbReference type="Rhea" id="RHEA:24825"/>
        <dbReference type="Rhea" id="RHEA-COMP:10000"/>
        <dbReference type="Rhea" id="RHEA-COMP:10001"/>
        <dbReference type="ChEBI" id="CHEBI:15377"/>
        <dbReference type="ChEBI" id="CHEBI:15378"/>
        <dbReference type="ChEBI" id="CHEBI:33737"/>
        <dbReference type="ChEBI" id="CHEBI:33738"/>
        <dbReference type="ChEBI" id="CHEBI:57623"/>
        <dbReference type="ChEBI" id="CHEBI:128753"/>
        <dbReference type="EC" id="1.17.7.4"/>
    </reaction>
</comment>
<evidence type="ECO:0000256" key="1">
    <source>
        <dbReference type="ARBA" id="ARBA00022485"/>
    </source>
</evidence>
<feature type="binding site" evidence="5">
    <location>
        <position position="217"/>
    </location>
    <ligand>
        <name>dimethylallyl diphosphate</name>
        <dbReference type="ChEBI" id="CHEBI:57623"/>
    </ligand>
</feature>
<dbReference type="GO" id="GO:0046872">
    <property type="term" value="F:metal ion binding"/>
    <property type="evidence" value="ECO:0007669"/>
    <property type="project" value="UniProtKB-KW"/>
</dbReference>
<dbReference type="Gene3D" id="3.40.1010.20">
    <property type="entry name" value="4-hydroxy-3-methylbut-2-enyl diphosphate reductase, catalytic domain"/>
    <property type="match status" value="2"/>
</dbReference>
<dbReference type="UniPathway" id="UPA00059">
    <property type="reaction ID" value="UER00105"/>
</dbReference>
<comment type="function">
    <text evidence="5">Catalyzes the conversion of 1-hydroxy-2-methyl-2-(E)-butenyl 4-diphosphate (HMBPP) into a mixture of isopentenyl diphosphate (IPP) and dimethylallyl diphosphate (DMAPP). Acts in the terminal step of the DOXP/MEP pathway for isoprenoid precursor biosynthesis.</text>
</comment>
<feature type="binding site" evidence="5">
    <location>
        <position position="260"/>
    </location>
    <ligand>
        <name>isopentenyl diphosphate</name>
        <dbReference type="ChEBI" id="CHEBI:128769"/>
    </ligand>
</feature>
<dbReference type="EC" id="1.17.7.4" evidence="5"/>
<dbReference type="Gene3D" id="3.40.50.11270">
    <property type="match status" value="1"/>
</dbReference>
<dbReference type="NCBIfam" id="TIGR00216">
    <property type="entry name" value="ispH_lytB"/>
    <property type="match status" value="1"/>
</dbReference>
<feature type="binding site" evidence="5">
    <location>
        <position position="123"/>
    </location>
    <ligand>
        <name>isopentenyl diphosphate</name>
        <dbReference type="ChEBI" id="CHEBI:128769"/>
    </ligand>
</feature>
<keyword evidence="5 6" id="KW-0560">Oxidoreductase</keyword>
<comment type="cofactor">
    <cofactor evidence="5">
        <name>[4Fe-4S] cluster</name>
        <dbReference type="ChEBI" id="CHEBI:49883"/>
    </cofactor>
    <text evidence="5">Binds 1 [4Fe-4S] cluster per subunit.</text>
</comment>
<feature type="binding site" evidence="5">
    <location>
        <position position="219"/>
    </location>
    <ligand>
        <name>isopentenyl diphosphate</name>
        <dbReference type="ChEBI" id="CHEBI:128769"/>
    </ligand>
</feature>
<dbReference type="HAMAP" id="MF_00191">
    <property type="entry name" value="IspH"/>
    <property type="match status" value="1"/>
</dbReference>
<dbReference type="Proteomes" id="UP000324143">
    <property type="component" value="Unassembled WGS sequence"/>
</dbReference>
<feature type="binding site" evidence="5">
    <location>
        <position position="123"/>
    </location>
    <ligand>
        <name>(2E)-4-hydroxy-3-methylbut-2-enyl diphosphate</name>
        <dbReference type="ChEBI" id="CHEBI:128753"/>
    </ligand>
</feature>
<keyword evidence="3 5" id="KW-0408">Iron</keyword>
<feature type="binding site" evidence="5">
    <location>
        <position position="161"/>
    </location>
    <ligand>
        <name>(2E)-4-hydroxy-3-methylbut-2-enyl diphosphate</name>
        <dbReference type="ChEBI" id="CHEBI:128753"/>
    </ligand>
</feature>
<dbReference type="UniPathway" id="UPA00056">
    <property type="reaction ID" value="UER00097"/>
</dbReference>
<evidence type="ECO:0000313" key="7">
    <source>
        <dbReference type="Proteomes" id="UP000324143"/>
    </source>
</evidence>
<feature type="binding site" evidence="5">
    <location>
        <position position="219"/>
    </location>
    <ligand>
        <name>(2E)-4-hydroxy-3-methylbut-2-enyl diphosphate</name>
        <dbReference type="ChEBI" id="CHEBI:128753"/>
    </ligand>
</feature>
<dbReference type="AlphaFoldDB" id="A0A5D0MDU1"/>
<evidence type="ECO:0000256" key="2">
    <source>
        <dbReference type="ARBA" id="ARBA00022723"/>
    </source>
</evidence>
<dbReference type="NCBIfam" id="NF002187">
    <property type="entry name" value="PRK01045.1-1"/>
    <property type="match status" value="1"/>
</dbReference>
<gene>
    <name evidence="5 6" type="primary">ispH</name>
    <name evidence="6" type="ORF">FXF47_01665</name>
</gene>
<feature type="binding site" evidence="5">
    <location>
        <position position="123"/>
    </location>
    <ligand>
        <name>dimethylallyl diphosphate</name>
        <dbReference type="ChEBI" id="CHEBI:57623"/>
    </ligand>
</feature>
<feature type="binding site" evidence="5">
    <location>
        <position position="95"/>
    </location>
    <ligand>
        <name>[4Fe-4S] cluster</name>
        <dbReference type="ChEBI" id="CHEBI:49883"/>
    </ligand>
</feature>
<feature type="binding site" evidence="5">
    <location>
        <position position="40"/>
    </location>
    <ligand>
        <name>dimethylallyl diphosphate</name>
        <dbReference type="ChEBI" id="CHEBI:57623"/>
    </ligand>
</feature>
<feature type="binding site" evidence="5">
    <location>
        <position position="73"/>
    </location>
    <ligand>
        <name>dimethylallyl diphosphate</name>
        <dbReference type="ChEBI" id="CHEBI:57623"/>
    </ligand>
</feature>
<protein>
    <recommendedName>
        <fullName evidence="5">4-hydroxy-3-methylbut-2-enyl diphosphate reductase</fullName>
        <shortName evidence="5">HMBPP reductase</shortName>
        <ecNumber evidence="5">1.17.7.4</ecNumber>
    </recommendedName>
</protein>
<feature type="binding site" evidence="5">
    <location>
        <position position="73"/>
    </location>
    <ligand>
        <name>isopentenyl diphosphate</name>
        <dbReference type="ChEBI" id="CHEBI:128769"/>
    </ligand>
</feature>
<name>A0A5D0MDU1_9BACT</name>
<evidence type="ECO:0000313" key="6">
    <source>
        <dbReference type="EMBL" id="TYB31914.1"/>
    </source>
</evidence>
<keyword evidence="4 5" id="KW-0411">Iron-sulfur</keyword>
<comment type="caution">
    <text evidence="5">Lacks conserved residue(s) required for the propagation of feature annotation.</text>
</comment>
<keyword evidence="2 5" id="KW-0479">Metal-binding</keyword>
<comment type="pathway">
    <text evidence="5">Isoprenoid biosynthesis; dimethylallyl diphosphate biosynthesis; dimethylallyl diphosphate from (2E)-4-hydroxy-3-methylbutenyl diphosphate: step 1/1.</text>
</comment>
<feature type="binding site" evidence="5">
    <location>
        <position position="217"/>
    </location>
    <ligand>
        <name>isopentenyl diphosphate</name>
        <dbReference type="ChEBI" id="CHEBI:128769"/>
    </ligand>
</feature>
<feature type="binding site" evidence="5">
    <location>
        <position position="189"/>
    </location>
    <ligand>
        <name>[4Fe-4S] cluster</name>
        <dbReference type="ChEBI" id="CHEBI:49883"/>
    </ligand>
</feature>
<proteinExistence type="inferred from homology"/>
<organism evidence="6 7">
    <name type="scientific">Candidatus Mcinerneyibacterium aminivorans</name>
    <dbReference type="NCBI Taxonomy" id="2703815"/>
    <lineage>
        <taxon>Bacteria</taxon>
        <taxon>Candidatus Macinerneyibacteriota</taxon>
        <taxon>Candidatus Mcinerneyibacteria</taxon>
        <taxon>Candidatus Mcinerneyibacteriales</taxon>
        <taxon>Candidatus Mcinerneyibacteriaceae</taxon>
        <taxon>Candidatus Mcinerneyibacterium</taxon>
    </lineage>
</organism>
<evidence type="ECO:0000256" key="3">
    <source>
        <dbReference type="ARBA" id="ARBA00023004"/>
    </source>
</evidence>
<evidence type="ECO:0000256" key="5">
    <source>
        <dbReference type="HAMAP-Rule" id="MF_00191"/>
    </source>
</evidence>
<reference evidence="6" key="1">
    <citation type="submission" date="2019-08" db="EMBL/GenBank/DDBJ databases">
        <title>Genomic characterization of a novel candidate phylum (ARYD3) from a high temperature, high salinity tertiary oil reservoir in north central Oklahoma, USA.</title>
        <authorList>
            <person name="Youssef N.H."/>
            <person name="Yadav A."/>
            <person name="Elshahed M.S."/>
        </authorList>
    </citation>
    <scope>NUCLEOTIDE SEQUENCE [LARGE SCALE GENOMIC DNA]</scope>
    <source>
        <strain evidence="6">ARYD3</strain>
    </source>
</reference>
<feature type="binding site" evidence="5">
    <location>
        <position position="40"/>
    </location>
    <ligand>
        <name>isopentenyl diphosphate</name>
        <dbReference type="ChEBI" id="CHEBI:128769"/>
    </ligand>
</feature>
<keyword evidence="5" id="KW-0414">Isoprene biosynthesis</keyword>
<feature type="binding site" evidence="5">
    <location>
        <position position="12"/>
    </location>
    <ligand>
        <name>[4Fe-4S] cluster</name>
        <dbReference type="ChEBI" id="CHEBI:49883"/>
    </ligand>
</feature>
<comment type="caution">
    <text evidence="6">The sequence shown here is derived from an EMBL/GenBank/DDBJ whole genome shotgun (WGS) entry which is preliminary data.</text>
</comment>
<keyword evidence="7" id="KW-1185">Reference proteome</keyword>
<feature type="binding site" evidence="5">
    <location>
        <position position="219"/>
    </location>
    <ligand>
        <name>dimethylallyl diphosphate</name>
        <dbReference type="ChEBI" id="CHEBI:57623"/>
    </ligand>
</feature>
<dbReference type="GO" id="GO:0051539">
    <property type="term" value="F:4 iron, 4 sulfur cluster binding"/>
    <property type="evidence" value="ECO:0007669"/>
    <property type="project" value="UniProtKB-UniRule"/>
</dbReference>
<evidence type="ECO:0000256" key="4">
    <source>
        <dbReference type="ARBA" id="ARBA00023014"/>
    </source>
</evidence>
<dbReference type="PANTHER" id="PTHR30426:SF0">
    <property type="entry name" value="4-HYDROXY-3-METHYLBUT-2-ENYL DIPHOSPHATE REDUCTASE"/>
    <property type="match status" value="1"/>
</dbReference>
<dbReference type="PANTHER" id="PTHR30426">
    <property type="entry name" value="4-HYDROXY-3-METHYLBUT-2-ENYL DIPHOSPHATE REDUCTASE"/>
    <property type="match status" value="1"/>
</dbReference>
<feature type="binding site" evidence="5">
    <location>
        <position position="260"/>
    </location>
    <ligand>
        <name>dimethylallyl diphosphate</name>
        <dbReference type="ChEBI" id="CHEBI:57623"/>
    </ligand>
</feature>
<keyword evidence="1 5" id="KW-0004">4Fe-4S</keyword>
<dbReference type="GO" id="GO:0019288">
    <property type="term" value="P:isopentenyl diphosphate biosynthetic process, methylerythritol 4-phosphate pathway"/>
    <property type="evidence" value="ECO:0007669"/>
    <property type="project" value="UniProtKB-UniRule"/>
</dbReference>
<dbReference type="GO" id="GO:0050992">
    <property type="term" value="P:dimethylallyl diphosphate biosynthetic process"/>
    <property type="evidence" value="ECO:0007669"/>
    <property type="project" value="UniProtKB-UniRule"/>
</dbReference>
<dbReference type="GO" id="GO:0051745">
    <property type="term" value="F:4-hydroxy-3-methylbut-2-enyl diphosphate reductase activity"/>
    <property type="evidence" value="ECO:0007669"/>
    <property type="project" value="UniProtKB-UniRule"/>
</dbReference>
<comment type="catalytic activity">
    <reaction evidence="5">
        <text>isopentenyl diphosphate + 2 oxidized [2Fe-2S]-[ferredoxin] + H2O = (2E)-4-hydroxy-3-methylbut-2-enyl diphosphate + 2 reduced [2Fe-2S]-[ferredoxin] + 2 H(+)</text>
        <dbReference type="Rhea" id="RHEA:24488"/>
        <dbReference type="Rhea" id="RHEA-COMP:10000"/>
        <dbReference type="Rhea" id="RHEA-COMP:10001"/>
        <dbReference type="ChEBI" id="CHEBI:15377"/>
        <dbReference type="ChEBI" id="CHEBI:15378"/>
        <dbReference type="ChEBI" id="CHEBI:33737"/>
        <dbReference type="ChEBI" id="CHEBI:33738"/>
        <dbReference type="ChEBI" id="CHEBI:128753"/>
        <dbReference type="ChEBI" id="CHEBI:128769"/>
        <dbReference type="EC" id="1.17.7.4"/>
    </reaction>
</comment>